<evidence type="ECO:0000259" key="1">
    <source>
        <dbReference type="Pfam" id="PF23247"/>
    </source>
</evidence>
<dbReference type="Pfam" id="PF23247">
    <property type="entry name" value="LRR_RPS2"/>
    <property type="match status" value="1"/>
</dbReference>
<dbReference type="PANTHER" id="PTHR33463">
    <property type="entry name" value="NB-ARC DOMAIN-CONTAINING PROTEIN-RELATED"/>
    <property type="match status" value="1"/>
</dbReference>
<evidence type="ECO:0000313" key="3">
    <source>
        <dbReference type="Proteomes" id="UP000011116"/>
    </source>
</evidence>
<dbReference type="InterPro" id="IPR050905">
    <property type="entry name" value="Plant_NBS-LRR"/>
</dbReference>
<dbReference type="AlphaFoldDB" id="A0A8I7B8M2"/>
<reference evidence="2" key="2">
    <citation type="submission" date="2020-10" db="EMBL/GenBank/DDBJ databases">
        <authorList>
            <person name="Scholz U."/>
            <person name="Mascher M."/>
            <person name="Fiebig A."/>
        </authorList>
    </citation>
    <scope>NUCLEOTIDE SEQUENCE [LARGE SCALE GENOMIC DNA]</scope>
    <source>
        <strain evidence="2">cv. Morex</strain>
    </source>
</reference>
<protein>
    <recommendedName>
        <fullName evidence="1">Disease resistance protein At4g27190-like leucine-rich repeats domain-containing protein</fullName>
    </recommendedName>
</protein>
<keyword evidence="3" id="KW-1185">Reference proteome</keyword>
<dbReference type="EnsemblPlants" id="HORVU.MOREX.r3.2HG0214370.1">
    <property type="protein sequence ID" value="HORVU.MOREX.r3.2HG0214370.1"/>
    <property type="gene ID" value="HORVU.MOREX.r3.2HG0214370"/>
</dbReference>
<sequence length="1051" mass="120680">MRTEVIKVDTIDAAVKRILDELKNTRSRENAIYFDGWDGLGASAVLRAVAQRLAPNEQTRPPGLEFEQVIHIDSSKWESRRAVQREISEQLKLPGWVRKMFDKQDDDDDFSGIAEGSRTEIAEVTAEIHRSMQSRRFLLVLHNGSSEVIDTFNLGLSLYGYLSGKMLWTFQGRFRLDPKLRDKVVTKNTTDVLLSASRSERDPQDLWSYLVREEATQVCCKHGLDPATVAECFSYTLERSYMSQNIIDYDWTLHAPSFWMCDGIIQHQTHGIHEAWQVAHALHQEMKVCVNKLSRHTRKKEDIHTSHMIRSAGHRPYWISTETCGFVLNPGGLFHNNMFQNPDHIGVLKLSSCAFSFSSPPFLCCHRLRFLWLDRCQDLQRSKDSQEEKDTTRSWTCFQTLWMLDLRYMDWSWILSADTMTQLIELNIMGAEDWDMSRLRGRLRNIRKLRITNSTCLNYDSNLLSEMEQMEILEFSGNDITQSGTSSLTLCSAERRGSGLQTVIVDGSFGLKKISLQGCDQLKSVLLRGLLMARLEELDLSGTTLQTIDLRGIRHVPRRLLLVGCQKLRAILWPPKVYGGYLDVLHIDTTSRSASDTRVEEYLADAASARSSSVLLYEDQALHAHPHIHESLKEQKGRQFNRWRISLTDARLLRSLLPLMNSFSRSDSYVQDRIDGSVHIDICSADSLGGRIVQGTRSSSRSEQMLSQPHGSTLVDLKYKDAFEKTGLSHSYDDCGNGPTPSAVMMMWDCPKIEIPITYQTCMIEMMVDEQCSELTEDAQITINSGLSSLHFPDPIYSYVTSLHVYDSSTITNIYAPEWTFGTMPRLRWCRVERCPKIHTVFHTPKRKWVSGQRISGSQFEWLRTFWASQLLTARYIGCRPSTKSYSDEKSFDNLKLLHLDFCPSLIHVLPIQVFEMQILHQLETIEIICCGDLREIFPLYSRYENQEEKTIVFLMLKHIHLCELPKLECICCGLSVAAPMLETVKIRGCWSLKRLPAVGDDSKHPKVDCEKDWWDGLEWDGLEAKHHPSLYEPVHSAYYKNQLPRVSLLR</sequence>
<dbReference type="Gene3D" id="3.80.10.10">
    <property type="entry name" value="Ribonuclease Inhibitor"/>
    <property type="match status" value="2"/>
</dbReference>
<evidence type="ECO:0000313" key="2">
    <source>
        <dbReference type="EnsemblPlants" id="HORVU.MOREX.r3.2HG0214370.1"/>
    </source>
</evidence>
<dbReference type="InterPro" id="IPR057135">
    <property type="entry name" value="At4g27190-like_LRR"/>
</dbReference>
<gene>
    <name evidence="2" type="primary">LOC123431284</name>
</gene>
<proteinExistence type="predicted"/>
<dbReference type="InterPro" id="IPR032675">
    <property type="entry name" value="LRR_dom_sf"/>
</dbReference>
<organism evidence="2 3">
    <name type="scientific">Hordeum vulgare subsp. vulgare</name>
    <name type="common">Domesticated barley</name>
    <dbReference type="NCBI Taxonomy" id="112509"/>
    <lineage>
        <taxon>Eukaryota</taxon>
        <taxon>Viridiplantae</taxon>
        <taxon>Streptophyta</taxon>
        <taxon>Embryophyta</taxon>
        <taxon>Tracheophyta</taxon>
        <taxon>Spermatophyta</taxon>
        <taxon>Magnoliopsida</taxon>
        <taxon>Liliopsida</taxon>
        <taxon>Poales</taxon>
        <taxon>Poaceae</taxon>
        <taxon>BOP clade</taxon>
        <taxon>Pooideae</taxon>
        <taxon>Triticodae</taxon>
        <taxon>Triticeae</taxon>
        <taxon>Hordeinae</taxon>
        <taxon>Hordeum</taxon>
    </lineage>
</organism>
<dbReference type="PANTHER" id="PTHR33463:SF209">
    <property type="entry name" value="DISEASE RESISTANCE PROTEIN RPS2-LIKE"/>
    <property type="match status" value="1"/>
</dbReference>
<reference evidence="2" key="3">
    <citation type="submission" date="2022-01" db="UniProtKB">
        <authorList>
            <consortium name="EnsemblPlants"/>
        </authorList>
    </citation>
    <scope>IDENTIFICATION</scope>
    <source>
        <strain evidence="2">subsp. vulgare</strain>
    </source>
</reference>
<dbReference type="Gramene" id="HORVU.MOREX.r3.2HG0214370.1">
    <property type="protein sequence ID" value="HORVU.MOREX.r3.2HG0214370.1"/>
    <property type="gene ID" value="HORVU.MOREX.r3.2HG0214370"/>
</dbReference>
<dbReference type="Proteomes" id="UP000011116">
    <property type="component" value="Chromosome 2H"/>
</dbReference>
<accession>A0A8I7B8M2</accession>
<name>A0A8I7B8M2_HORVV</name>
<feature type="domain" description="Disease resistance protein At4g27190-like leucine-rich repeats" evidence="1">
    <location>
        <begin position="886"/>
        <end position="996"/>
    </location>
</feature>
<reference evidence="3" key="1">
    <citation type="journal article" date="2012" name="Nature">
        <title>A physical, genetic and functional sequence assembly of the barley genome.</title>
        <authorList>
            <consortium name="The International Barley Genome Sequencing Consortium"/>
            <person name="Mayer K.F."/>
            <person name="Waugh R."/>
            <person name="Brown J.W."/>
            <person name="Schulman A."/>
            <person name="Langridge P."/>
            <person name="Platzer M."/>
            <person name="Fincher G.B."/>
            <person name="Muehlbauer G.J."/>
            <person name="Sato K."/>
            <person name="Close T.J."/>
            <person name="Wise R.P."/>
            <person name="Stein N."/>
        </authorList>
    </citation>
    <scope>NUCLEOTIDE SEQUENCE [LARGE SCALE GENOMIC DNA]</scope>
    <source>
        <strain evidence="3">cv. Morex</strain>
    </source>
</reference>
<dbReference type="Gramene" id="HORVU.MOREX.r2.2HG0178240.1">
    <property type="protein sequence ID" value="HORVU.MOREX.r2.2HG0178240.1"/>
    <property type="gene ID" value="HORVU.MOREX.r2.2HG0178240"/>
</dbReference>
<dbReference type="SUPFAM" id="SSF52058">
    <property type="entry name" value="L domain-like"/>
    <property type="match status" value="1"/>
</dbReference>